<evidence type="ECO:0000256" key="1">
    <source>
        <dbReference type="ARBA" id="ARBA00022729"/>
    </source>
</evidence>
<dbReference type="EMBL" id="AMEP01000030">
    <property type="protein sequence ID" value="EKY03579.1"/>
    <property type="molecule type" value="Genomic_DNA"/>
</dbReference>
<evidence type="ECO:0000256" key="3">
    <source>
        <dbReference type="SAM" id="SignalP"/>
    </source>
</evidence>
<proteinExistence type="predicted"/>
<keyword evidence="2 4" id="KW-0378">Hydrolase</keyword>
<gene>
    <name evidence="4" type="ORF">HMPREF9151_00298</name>
</gene>
<sequence>MKMSKKYLRNYLLKMFLTTFLFFATLNAQAQETSLYRSFVNPPATARPHLWWHWMNGNITKDGIYKDLMWMHRIGIGGFHHFDAGLETPQIVEKRLEYMAPEWKDAFSYAVHLADSLGMEMAVASSPGWSSTGGPWVTPEQAMKKLGWRELDVKGGITYRGMLPPPYTATGYFQNFNSSVHAPFVSGNEVTYYKDIAVVAVKCLPTDRSMVSLGATATTLGGEVSLRTLTDGDLTTAVQLPRDEKNGYTWIQYAFSKPQTIRAISVVDGRFRNEWASVPADVNKHLEAGDDGIVFRKVCDIPSGGASQQTITIPPTRAKYFRIRFDNGPQKKVTEVAELQLYTIDRVNHAEEKAGFATPPDLELYPTPADASATALNDVVVLTDKVDSSGRLVWKVPKGNWRIYRFGYSLTGKKNHPASPEATGLEVDKLDAQAVRDYLNYYLSTYDDASKQMLGKSGLRSMLIDSYESGWETWTPKMEQEFERRRGYSLVKWLPVLTGQLIGSADRSERFLWDWRRTIGELITENLYAQVDSILAARGMSTYYETHENGRLYLADGMEAKSKGDIPMAAMWCQPTDAATTSMSESDIRESASVAHLYGKPIVAAESMTANGLYSGAYVFYPGNLKPVADLEIANGVNRFFIQECAHQPVDDKRPGLGLMMYGPWFNRHDTWAEWAKPWTDYLARSSYMMQQGRSVADILYYYGEDNNITGLFAHVHPDIPTGYNFDYINADALTRIITFRNGRLTAPSGMQYRLLVLDKNARKMSLPVLRTLARLAREGALICGQVPELMPSLTGDSLEFARLVREVFHSGRPNVYNYASAATVLRANGILPDVVVSEGNGAEGAAAHWRYVHRTTDNAEIYWLNNRTDRSRSLTVTCRTAGMKPLLWHPETGQAEELSYRVGRDATTIYLDMVPNDAVFVVFQGKAQPAEQQLPARRITPVCQIETNWQVTFRDNMPTEKTLVMPRLQSYTEQSDPDIKYYSGRAVYRNHFLLPSSPLKAARYVLNLGKVGCMAQVIVNGRRQRILWKAPYTVDITDALQKGDNRIEVEVINLWVNRLIGDCQPNNPKRYTYTGFPFYKADSPLLPSGLLGPVELSLEH</sequence>
<evidence type="ECO:0000313" key="5">
    <source>
        <dbReference type="Proteomes" id="UP000010433"/>
    </source>
</evidence>
<evidence type="ECO:0000256" key="2">
    <source>
        <dbReference type="ARBA" id="ARBA00022801"/>
    </source>
</evidence>
<name>L1NJ72_9BACT</name>
<keyword evidence="1 3" id="KW-0732">Signal</keyword>
<feature type="signal peptide" evidence="3">
    <location>
        <begin position="1"/>
        <end position="30"/>
    </location>
</feature>
<dbReference type="AlphaFoldDB" id="L1NJ72"/>
<evidence type="ECO:0000313" key="4">
    <source>
        <dbReference type="EMBL" id="EKY03579.1"/>
    </source>
</evidence>
<dbReference type="NCBIfam" id="NF045579">
    <property type="entry name" value="rhamnoside_JR"/>
    <property type="match status" value="1"/>
</dbReference>
<dbReference type="SUPFAM" id="SSF49785">
    <property type="entry name" value="Galactose-binding domain-like"/>
    <property type="match status" value="2"/>
</dbReference>
<dbReference type="Proteomes" id="UP000010433">
    <property type="component" value="Unassembled WGS sequence"/>
</dbReference>
<dbReference type="PATRIC" id="fig|1127699.3.peg.269"/>
<dbReference type="STRING" id="1127699.HMPREF9151_00298"/>
<dbReference type="GO" id="GO:0016787">
    <property type="term" value="F:hydrolase activity"/>
    <property type="evidence" value="ECO:0007669"/>
    <property type="project" value="UniProtKB-KW"/>
</dbReference>
<reference evidence="4 5" key="1">
    <citation type="submission" date="2012-05" db="EMBL/GenBank/DDBJ databases">
        <authorList>
            <person name="Weinstock G."/>
            <person name="Sodergren E."/>
            <person name="Lobos E.A."/>
            <person name="Fulton L."/>
            <person name="Fulton R."/>
            <person name="Courtney L."/>
            <person name="Fronick C."/>
            <person name="O'Laughlin M."/>
            <person name="Godfrey J."/>
            <person name="Wilson R.M."/>
            <person name="Miner T."/>
            <person name="Farmer C."/>
            <person name="Delehaunty K."/>
            <person name="Cordes M."/>
            <person name="Minx P."/>
            <person name="Tomlinson C."/>
            <person name="Chen J."/>
            <person name="Wollam A."/>
            <person name="Pepin K.H."/>
            <person name="Bhonagiri V."/>
            <person name="Zhang X."/>
            <person name="Suruliraj S."/>
            <person name="Warren W."/>
            <person name="Mitreva M."/>
            <person name="Mardis E.R."/>
            <person name="Wilson R.K."/>
        </authorList>
    </citation>
    <scope>NUCLEOTIDE SEQUENCE [LARGE SCALE GENOMIC DNA]</scope>
    <source>
        <strain evidence="4 5">F0055</strain>
    </source>
</reference>
<dbReference type="Pfam" id="PF17132">
    <property type="entry name" value="Glyco_hydro_106"/>
    <property type="match status" value="1"/>
</dbReference>
<dbReference type="HOGENOM" id="CLU_003772_2_1_10"/>
<feature type="chain" id="PRO_5003955242" evidence="3">
    <location>
        <begin position="31"/>
        <end position="1101"/>
    </location>
</feature>
<dbReference type="PANTHER" id="PTHR43817:SF1">
    <property type="entry name" value="HYDROLASE, FAMILY 43, PUTATIVE (AFU_ORTHOLOGUE AFUA_3G01660)-RELATED"/>
    <property type="match status" value="1"/>
</dbReference>
<keyword evidence="5" id="KW-1185">Reference proteome</keyword>
<comment type="caution">
    <text evidence="4">The sequence shown here is derived from an EMBL/GenBank/DDBJ whole genome shotgun (WGS) entry which is preliminary data.</text>
</comment>
<protein>
    <submittedName>
        <fullName evidence="4">Glycosyl hydrolase family 2, sugar binding domain protein</fullName>
    </submittedName>
</protein>
<dbReference type="Gene3D" id="2.60.120.260">
    <property type="entry name" value="Galactose-binding domain-like"/>
    <property type="match status" value="2"/>
</dbReference>
<organism evidence="4 5">
    <name type="scientific">Hoylesella saccharolytica F0055</name>
    <dbReference type="NCBI Taxonomy" id="1127699"/>
    <lineage>
        <taxon>Bacteria</taxon>
        <taxon>Pseudomonadati</taxon>
        <taxon>Bacteroidota</taxon>
        <taxon>Bacteroidia</taxon>
        <taxon>Bacteroidales</taxon>
        <taxon>Prevotellaceae</taxon>
        <taxon>Hoylesella</taxon>
    </lineage>
</organism>
<accession>L1NJ72</accession>
<dbReference type="InterPro" id="IPR008979">
    <property type="entry name" value="Galactose-bd-like_sf"/>
</dbReference>
<dbReference type="PANTHER" id="PTHR43817">
    <property type="entry name" value="GLYCOSYL HYDROLASE"/>
    <property type="match status" value="1"/>
</dbReference>